<feature type="chain" id="PRO_5002149864" description="DUF2796 domain-containing protein" evidence="2">
    <location>
        <begin position="22"/>
        <end position="185"/>
    </location>
</feature>
<evidence type="ECO:0000313" key="3">
    <source>
        <dbReference type="EMBL" id="KIH75922.1"/>
    </source>
</evidence>
<dbReference type="Proteomes" id="UP000035068">
    <property type="component" value="Unassembled WGS sequence"/>
</dbReference>
<sequence>MLRLLISLLAFTLVLPATALAHSSHGVHEHGAADLRIAVDGPILLIQIESPLDNLVGFEHRPRTDAERAALADMEEMLAQFDRLFLLPEAATCTLRDRHLQSPWPQNVSEHSHDHKHDDKHDLGHSHADITLTYELECANPQALTAVEVRWFEVFPRTERIRAETATPRGQGSSTLRKGNPRLPL</sequence>
<reference evidence="3 4" key="1">
    <citation type="submission" date="2014-12" db="EMBL/GenBank/DDBJ databases">
        <title>Genomes of Geoalkalibacter ferrihydriticus and Geoalkalibacter subterraneus, two haloalkaliphilic metal-reducing members of the Geobacteraceae.</title>
        <authorList>
            <person name="Badalamenti J.P."/>
            <person name="Torres C.I."/>
            <person name="Krajmalnik-Brown R."/>
            <person name="Bond D.R."/>
        </authorList>
    </citation>
    <scope>NUCLEOTIDE SEQUENCE [LARGE SCALE GENOMIC DNA]</scope>
    <source>
        <strain evidence="3 4">DSM 17813</strain>
    </source>
</reference>
<feature type="region of interest" description="Disordered" evidence="1">
    <location>
        <begin position="163"/>
        <end position="185"/>
    </location>
</feature>
<dbReference type="EMBL" id="JWJD01000006">
    <property type="protein sequence ID" value="KIH75922.1"/>
    <property type="molecule type" value="Genomic_DNA"/>
</dbReference>
<protein>
    <recommendedName>
        <fullName evidence="5">DUF2796 domain-containing protein</fullName>
    </recommendedName>
</protein>
<organism evidence="3 4">
    <name type="scientific">Geoalkalibacter ferrihydriticus DSM 17813</name>
    <dbReference type="NCBI Taxonomy" id="1121915"/>
    <lineage>
        <taxon>Bacteria</taxon>
        <taxon>Pseudomonadati</taxon>
        <taxon>Thermodesulfobacteriota</taxon>
        <taxon>Desulfuromonadia</taxon>
        <taxon>Desulfuromonadales</taxon>
        <taxon>Geoalkalibacteraceae</taxon>
        <taxon>Geoalkalibacter</taxon>
    </lineage>
</organism>
<accession>A0A0C2HT07</accession>
<proteinExistence type="predicted"/>
<dbReference type="RefSeq" id="WP_040100245.1">
    <property type="nucleotide sequence ID" value="NZ_JWJD01000006.1"/>
</dbReference>
<dbReference type="InterPro" id="IPR021253">
    <property type="entry name" value="ZrgA-like"/>
</dbReference>
<evidence type="ECO:0000256" key="1">
    <source>
        <dbReference type="SAM" id="MobiDB-lite"/>
    </source>
</evidence>
<keyword evidence="4" id="KW-1185">Reference proteome</keyword>
<name>A0A0C2HT07_9BACT</name>
<feature type="signal peptide" evidence="2">
    <location>
        <begin position="1"/>
        <end position="21"/>
    </location>
</feature>
<feature type="compositionally biased region" description="Polar residues" evidence="1">
    <location>
        <begin position="168"/>
        <end position="177"/>
    </location>
</feature>
<evidence type="ECO:0000256" key="2">
    <source>
        <dbReference type="SAM" id="SignalP"/>
    </source>
</evidence>
<evidence type="ECO:0000313" key="4">
    <source>
        <dbReference type="Proteomes" id="UP000035068"/>
    </source>
</evidence>
<keyword evidence="2" id="KW-0732">Signal</keyword>
<dbReference type="AlphaFoldDB" id="A0A0C2HT07"/>
<gene>
    <name evidence="3" type="ORF">GFER_13475</name>
</gene>
<evidence type="ECO:0008006" key="5">
    <source>
        <dbReference type="Google" id="ProtNLM"/>
    </source>
</evidence>
<dbReference type="Pfam" id="PF10986">
    <property type="entry name" value="ZrgA"/>
    <property type="match status" value="1"/>
</dbReference>
<comment type="caution">
    <text evidence="3">The sequence shown here is derived from an EMBL/GenBank/DDBJ whole genome shotgun (WGS) entry which is preliminary data.</text>
</comment>